<protein>
    <submittedName>
        <fullName evidence="13">Glycerol-3-phosphate acyltransferase</fullName>
    </submittedName>
</protein>
<dbReference type="SUPFAM" id="SSF56059">
    <property type="entry name" value="Glutathione synthetase ATP-binding domain-like"/>
    <property type="match status" value="1"/>
</dbReference>
<evidence type="ECO:0000256" key="9">
    <source>
        <dbReference type="ARBA" id="ARBA00023264"/>
    </source>
</evidence>
<dbReference type="Pfam" id="PF02660">
    <property type="entry name" value="G3P_acyltransf"/>
    <property type="match status" value="1"/>
</dbReference>
<dbReference type="AlphaFoldDB" id="A0A951PZR7"/>
<dbReference type="Pfam" id="PF00391">
    <property type="entry name" value="PEP-utilizers"/>
    <property type="match status" value="1"/>
</dbReference>
<keyword evidence="7 10" id="KW-0472">Membrane</keyword>
<feature type="domain" description="Pyruvate phosphate dikinase AMP/ATP-binding" evidence="12">
    <location>
        <begin position="263"/>
        <end position="445"/>
    </location>
</feature>
<dbReference type="InterPro" id="IPR002192">
    <property type="entry name" value="PPDK_AMP/ATP-bd"/>
</dbReference>
<dbReference type="SMART" id="SM01207">
    <property type="entry name" value="G3P_acyltransf"/>
    <property type="match status" value="1"/>
</dbReference>
<dbReference type="PANTHER" id="PTHR43615:SF1">
    <property type="entry name" value="PPDK_N DOMAIN-CONTAINING PROTEIN"/>
    <property type="match status" value="1"/>
</dbReference>
<feature type="transmembrane region" description="Helical" evidence="10">
    <location>
        <begin position="164"/>
        <end position="181"/>
    </location>
</feature>
<feature type="transmembrane region" description="Helical" evidence="10">
    <location>
        <begin position="6"/>
        <end position="28"/>
    </location>
</feature>
<gene>
    <name evidence="13" type="ORF">KME32_18410</name>
</gene>
<evidence type="ECO:0000256" key="4">
    <source>
        <dbReference type="ARBA" id="ARBA00022692"/>
    </source>
</evidence>
<evidence type="ECO:0000256" key="10">
    <source>
        <dbReference type="SAM" id="Phobius"/>
    </source>
</evidence>
<evidence type="ECO:0000256" key="5">
    <source>
        <dbReference type="ARBA" id="ARBA00022989"/>
    </source>
</evidence>
<dbReference type="InterPro" id="IPR051549">
    <property type="entry name" value="PEP_Utilizing_Enz"/>
</dbReference>
<evidence type="ECO:0000259" key="12">
    <source>
        <dbReference type="Pfam" id="PF01326"/>
    </source>
</evidence>
<dbReference type="GO" id="GO:0016301">
    <property type="term" value="F:kinase activity"/>
    <property type="evidence" value="ECO:0007669"/>
    <property type="project" value="InterPro"/>
</dbReference>
<keyword evidence="4 10" id="KW-0812">Transmembrane</keyword>
<keyword evidence="3" id="KW-0808">Transferase</keyword>
<keyword evidence="8" id="KW-0594">Phospholipid biosynthesis</keyword>
<dbReference type="SUPFAM" id="SSF52009">
    <property type="entry name" value="Phosphohistidine domain"/>
    <property type="match status" value="1"/>
</dbReference>
<evidence type="ECO:0000313" key="13">
    <source>
        <dbReference type="EMBL" id="MBW4563080.1"/>
    </source>
</evidence>
<keyword evidence="5 10" id="KW-1133">Transmembrane helix</keyword>
<organism evidence="13 14">
    <name type="scientific">Mojavia pulchra JT2-VF2</name>
    <dbReference type="NCBI Taxonomy" id="287848"/>
    <lineage>
        <taxon>Bacteria</taxon>
        <taxon>Bacillati</taxon>
        <taxon>Cyanobacteriota</taxon>
        <taxon>Cyanophyceae</taxon>
        <taxon>Nostocales</taxon>
        <taxon>Nostocaceae</taxon>
    </lineage>
</organism>
<dbReference type="GO" id="GO:0005886">
    <property type="term" value="C:plasma membrane"/>
    <property type="evidence" value="ECO:0007669"/>
    <property type="project" value="InterPro"/>
</dbReference>
<evidence type="ECO:0000256" key="7">
    <source>
        <dbReference type="ARBA" id="ARBA00023136"/>
    </source>
</evidence>
<dbReference type="InterPro" id="IPR003811">
    <property type="entry name" value="G3P_acylTferase_PlsY"/>
</dbReference>
<evidence type="ECO:0000256" key="1">
    <source>
        <dbReference type="ARBA" id="ARBA00022475"/>
    </source>
</evidence>
<reference evidence="13" key="1">
    <citation type="submission" date="2021-05" db="EMBL/GenBank/DDBJ databases">
        <authorList>
            <person name="Pietrasiak N."/>
            <person name="Ward R."/>
            <person name="Stajich J.E."/>
            <person name="Kurbessoian T."/>
        </authorList>
    </citation>
    <scope>NUCLEOTIDE SEQUENCE</scope>
    <source>
        <strain evidence="13">JT2-VF2</strain>
    </source>
</reference>
<dbReference type="Gene3D" id="3.30.470.20">
    <property type="entry name" value="ATP-grasp fold, B domain"/>
    <property type="match status" value="2"/>
</dbReference>
<evidence type="ECO:0000313" key="14">
    <source>
        <dbReference type="Proteomes" id="UP000715781"/>
    </source>
</evidence>
<feature type="transmembrane region" description="Helical" evidence="10">
    <location>
        <begin position="55"/>
        <end position="78"/>
    </location>
</feature>
<evidence type="ECO:0000256" key="8">
    <source>
        <dbReference type="ARBA" id="ARBA00023209"/>
    </source>
</evidence>
<evidence type="ECO:0000259" key="11">
    <source>
        <dbReference type="Pfam" id="PF00391"/>
    </source>
</evidence>
<accession>A0A951PZR7</accession>
<dbReference type="PANTHER" id="PTHR43615">
    <property type="entry name" value="PHOSPHOENOLPYRUVATE SYNTHASE-RELATED"/>
    <property type="match status" value="1"/>
</dbReference>
<evidence type="ECO:0000256" key="2">
    <source>
        <dbReference type="ARBA" id="ARBA00022516"/>
    </source>
</evidence>
<feature type="transmembrane region" description="Helical" evidence="10">
    <location>
        <begin position="140"/>
        <end position="157"/>
    </location>
</feature>
<comment type="caution">
    <text evidence="13">The sequence shown here is derived from an EMBL/GenBank/DDBJ whole genome shotgun (WGS) entry which is preliminary data.</text>
</comment>
<evidence type="ECO:0000256" key="3">
    <source>
        <dbReference type="ARBA" id="ARBA00022679"/>
    </source>
</evidence>
<dbReference type="GO" id="GO:0008654">
    <property type="term" value="P:phospholipid biosynthetic process"/>
    <property type="evidence" value="ECO:0007669"/>
    <property type="project" value="UniProtKB-KW"/>
</dbReference>
<dbReference type="InterPro" id="IPR013815">
    <property type="entry name" value="ATP_grasp_subdomain_1"/>
</dbReference>
<dbReference type="GO" id="GO:0043772">
    <property type="term" value="F:acyl-phosphate glycerol-3-phosphate acyltransferase activity"/>
    <property type="evidence" value="ECO:0007669"/>
    <property type="project" value="InterPro"/>
</dbReference>
<keyword evidence="6" id="KW-0443">Lipid metabolism</keyword>
<sequence>MFELWGALITLIACSLLGALPLIAWITYTLKGRQLAQLGTGNISVSAAFYHGGKLVGILAVLSEALKGIAAVFIARAFFKEGSAWELIALIALVIGRYWMGRGAGTTNVVWGFLVHDPLVAGFVALLAAVSFTVFQSKKLVKYGVLLVFPLFVALLHAEDFPRIIAAVILAGLLGWIYTKIPDDLNLPTAGAETESKAMLEFLRGEKPIVSLDEDLDEARVGQKAATLSQIKRWGYPVPKGWVISPVDDGEGASEFFQPSELSPLVARSSAIGEDSEQASAAGQYLTVLNVTSKQKLEEAIAQVKASYNHPTAVQYRRDRGLPDQAMAVLVQQQVQSVYSGVAFSRDPITQQGDAIVIEALPGSASQVVSGRVTPEQYRAFVVDTENFASVQLEGTGRVPQAIIKQVAYLARRLEKRYHGVPQDIEWSYDGQTLWVLQARPITTLLPIWTRKIAAEVIPGVIHPLTWSINRPLTCGVWGEIFTLVLGDRVLGLSFIDTATLHYSRAYFNASLLGQIFLRMGLPPESLEFLTRGEKLSKPPLISTLRNVPGLLRLLKRELNLEQDFKQDYREKFIPGLSQLAHEPIHELEPRQILERIDWILDLLRLATYYSILAPLSAAIRQGIFRVKDAKIDNSIAPEVAVLRSLSALAAEAKQVLPEFEPEQVFEQLGKTPQGQNILYDFQELLEDYGYLSEVGTDIAVPTWKENPQYVKQLFVQLMQGDNPPAGEKDAINQALSEKEQQRGPVQRRVDLKGRVTEVYSRLLAELRWSFVAIEQIWLKSGLLRETGDIFFLKLEEIENLVDAADSEFSHQLDILVQKRRSQFVQDSEINQIPLLVYGNAPPHPLPPSELYSDQILQGIPASHGQAEGRVKVLRNLQALPQIDRDTILVVPYTDSGWAPLLVRAGGVIAEAGGRLSHGAIVAREYGIPAVMDVRGATWLLQDGQRVRIDGSRGIVELSNDLRPE</sequence>
<dbReference type="EMBL" id="JAHHHN010000010">
    <property type="protein sequence ID" value="MBW4563080.1"/>
    <property type="molecule type" value="Genomic_DNA"/>
</dbReference>
<dbReference type="Gene3D" id="3.30.1490.20">
    <property type="entry name" value="ATP-grasp fold, A domain"/>
    <property type="match status" value="1"/>
</dbReference>
<keyword evidence="13" id="KW-0012">Acyltransferase</keyword>
<reference evidence="13" key="2">
    <citation type="journal article" date="2022" name="Microbiol. Resour. Announc.">
        <title>Metagenome Sequencing to Explore Phylogenomics of Terrestrial Cyanobacteria.</title>
        <authorList>
            <person name="Ward R.D."/>
            <person name="Stajich J.E."/>
            <person name="Johansen J.R."/>
            <person name="Huntemann M."/>
            <person name="Clum A."/>
            <person name="Foster B."/>
            <person name="Foster B."/>
            <person name="Roux S."/>
            <person name="Palaniappan K."/>
            <person name="Varghese N."/>
            <person name="Mukherjee S."/>
            <person name="Reddy T.B.K."/>
            <person name="Daum C."/>
            <person name="Copeland A."/>
            <person name="Chen I.A."/>
            <person name="Ivanova N.N."/>
            <person name="Kyrpides N.C."/>
            <person name="Shapiro N."/>
            <person name="Eloe-Fadrosh E.A."/>
            <person name="Pietrasiak N."/>
        </authorList>
    </citation>
    <scope>NUCLEOTIDE SEQUENCE</scope>
    <source>
        <strain evidence="13">JT2-VF2</strain>
    </source>
</reference>
<dbReference type="Proteomes" id="UP000715781">
    <property type="component" value="Unassembled WGS sequence"/>
</dbReference>
<feature type="transmembrane region" description="Helical" evidence="10">
    <location>
        <begin position="109"/>
        <end position="134"/>
    </location>
</feature>
<proteinExistence type="predicted"/>
<name>A0A951PZR7_9NOST</name>
<dbReference type="InterPro" id="IPR008279">
    <property type="entry name" value="PEP-util_enz_mobile_dom"/>
</dbReference>
<evidence type="ECO:0000256" key="6">
    <source>
        <dbReference type="ARBA" id="ARBA00023098"/>
    </source>
</evidence>
<feature type="domain" description="PEP-utilising enzyme mobile" evidence="11">
    <location>
        <begin position="884"/>
        <end position="954"/>
    </location>
</feature>
<dbReference type="InterPro" id="IPR036637">
    <property type="entry name" value="Phosphohistidine_dom_sf"/>
</dbReference>
<feature type="transmembrane region" description="Helical" evidence="10">
    <location>
        <begin position="84"/>
        <end position="100"/>
    </location>
</feature>
<dbReference type="Pfam" id="PF01326">
    <property type="entry name" value="PPDK_N"/>
    <property type="match status" value="1"/>
</dbReference>
<keyword evidence="2" id="KW-0444">Lipid biosynthesis</keyword>
<dbReference type="Gene3D" id="3.50.30.10">
    <property type="entry name" value="Phosphohistidine domain"/>
    <property type="match status" value="1"/>
</dbReference>
<dbReference type="GO" id="GO:0005524">
    <property type="term" value="F:ATP binding"/>
    <property type="evidence" value="ECO:0007669"/>
    <property type="project" value="InterPro"/>
</dbReference>
<keyword evidence="1" id="KW-1003">Cell membrane</keyword>
<keyword evidence="9" id="KW-1208">Phospholipid metabolism</keyword>